<feature type="transmembrane region" description="Helical" evidence="8">
    <location>
        <begin position="127"/>
        <end position="147"/>
    </location>
</feature>
<evidence type="ECO:0000256" key="7">
    <source>
        <dbReference type="SAM" id="MobiDB-lite"/>
    </source>
</evidence>
<feature type="transmembrane region" description="Helical" evidence="8">
    <location>
        <begin position="414"/>
        <end position="433"/>
    </location>
</feature>
<dbReference type="KEGG" id="gom:D7316_04256"/>
<evidence type="ECO:0000256" key="2">
    <source>
        <dbReference type="ARBA" id="ARBA00022448"/>
    </source>
</evidence>
<reference evidence="10 11" key="1">
    <citation type="submission" date="2018-11" db="EMBL/GenBank/DDBJ databases">
        <title>Gordonia insulae sp. nov., isolated from an island soil.</title>
        <authorList>
            <person name="Kim Y.S."/>
            <person name="Kim S.B."/>
        </authorList>
    </citation>
    <scope>NUCLEOTIDE SEQUENCE [LARGE SCALE GENOMIC DNA]</scope>
    <source>
        <strain evidence="10 11">MMS17-SY073</strain>
    </source>
</reference>
<feature type="transmembrane region" description="Helical" evidence="8">
    <location>
        <begin position="183"/>
        <end position="205"/>
    </location>
</feature>
<keyword evidence="2" id="KW-0813">Transport</keyword>
<dbReference type="Proteomes" id="UP000271469">
    <property type="component" value="Chromosome"/>
</dbReference>
<dbReference type="GO" id="GO:0022857">
    <property type="term" value="F:transmembrane transporter activity"/>
    <property type="evidence" value="ECO:0007669"/>
    <property type="project" value="InterPro"/>
</dbReference>
<feature type="transmembrane region" description="Helical" evidence="8">
    <location>
        <begin position="348"/>
        <end position="367"/>
    </location>
</feature>
<sequence>MTVRGIRSAASGPKTTGAGSEASGPRATAAILAIILISYFMVLLDNSVIFTGLSSIRDGLGLTPTALSWVQDAYTLVFGGLLLLGARAGDLVGRRRLFTAGLAIFGGASLLIGLAPSGEFMIAARALQGVGAAVVAPTSLALIAAYFEGEARKKAVAWYAATAGIGASLGLLVGGALTDLVSWRAAFLINVPIAIAMIVGARLVLTETPRRRGNFDVIGAACATLGMGALVFAVIESAEYGWTSSRVIVALAVGVVLLTVLVANESRARQPIMPLRLFRSRERSGAYAVRFLYLGAMIGFFYFTTQLLQDGLGFTPFQAGLAFLPMTAVNFAVALAIPRLSRRHSNSLLLFAGMIGSLAGMFWLSRVGPGDTYLSAVALPMVLIGAGQGLVFAPLTNAGIAGVDASDAGAASGLLNTAHQLGMAFGLGILVAISADAGDGLGGAASVTHRVGVALTGGSILLAVALAVVILVLMPTARFRVGRIRPPVRDEA</sequence>
<dbReference type="Pfam" id="PF07690">
    <property type="entry name" value="MFS_1"/>
    <property type="match status" value="1"/>
</dbReference>
<protein>
    <submittedName>
        <fullName evidence="10">Putative MFS-type transporter EfpA</fullName>
    </submittedName>
</protein>
<dbReference type="AlphaFoldDB" id="A0A3G8JR66"/>
<evidence type="ECO:0000256" key="4">
    <source>
        <dbReference type="ARBA" id="ARBA00022692"/>
    </source>
</evidence>
<dbReference type="InterPro" id="IPR036259">
    <property type="entry name" value="MFS_trans_sf"/>
</dbReference>
<feature type="transmembrane region" description="Helical" evidence="8">
    <location>
        <begin position="285"/>
        <end position="305"/>
    </location>
</feature>
<feature type="transmembrane region" description="Helical" evidence="8">
    <location>
        <begin position="373"/>
        <end position="393"/>
    </location>
</feature>
<feature type="transmembrane region" description="Helical" evidence="8">
    <location>
        <begin position="29"/>
        <end position="54"/>
    </location>
</feature>
<organism evidence="10 11">
    <name type="scientific">Gordonia insulae</name>
    <dbReference type="NCBI Taxonomy" id="2420509"/>
    <lineage>
        <taxon>Bacteria</taxon>
        <taxon>Bacillati</taxon>
        <taxon>Actinomycetota</taxon>
        <taxon>Actinomycetes</taxon>
        <taxon>Mycobacteriales</taxon>
        <taxon>Gordoniaceae</taxon>
        <taxon>Gordonia</taxon>
    </lineage>
</organism>
<evidence type="ECO:0000256" key="8">
    <source>
        <dbReference type="SAM" id="Phobius"/>
    </source>
</evidence>
<dbReference type="GO" id="GO:0005886">
    <property type="term" value="C:plasma membrane"/>
    <property type="evidence" value="ECO:0007669"/>
    <property type="project" value="UniProtKB-SubCell"/>
</dbReference>
<dbReference type="PANTHER" id="PTHR42718:SF46">
    <property type="entry name" value="BLR6921 PROTEIN"/>
    <property type="match status" value="1"/>
</dbReference>
<feature type="transmembrane region" description="Helical" evidence="8">
    <location>
        <begin position="217"/>
        <end position="235"/>
    </location>
</feature>
<dbReference type="EMBL" id="CP033972">
    <property type="protein sequence ID" value="AZG47644.1"/>
    <property type="molecule type" value="Genomic_DNA"/>
</dbReference>
<comment type="subcellular location">
    <subcellularLocation>
        <location evidence="1">Cell membrane</location>
        <topology evidence="1">Multi-pass membrane protein</topology>
    </subcellularLocation>
</comment>
<keyword evidence="11" id="KW-1185">Reference proteome</keyword>
<name>A0A3G8JR66_9ACTN</name>
<evidence type="ECO:0000256" key="1">
    <source>
        <dbReference type="ARBA" id="ARBA00004651"/>
    </source>
</evidence>
<feature type="transmembrane region" description="Helical" evidence="8">
    <location>
        <begin position="247"/>
        <end position="264"/>
    </location>
</feature>
<dbReference type="PROSITE" id="PS50850">
    <property type="entry name" value="MFS"/>
    <property type="match status" value="1"/>
</dbReference>
<evidence type="ECO:0000256" key="5">
    <source>
        <dbReference type="ARBA" id="ARBA00022989"/>
    </source>
</evidence>
<evidence type="ECO:0000256" key="6">
    <source>
        <dbReference type="ARBA" id="ARBA00023136"/>
    </source>
</evidence>
<dbReference type="SUPFAM" id="SSF103473">
    <property type="entry name" value="MFS general substrate transporter"/>
    <property type="match status" value="1"/>
</dbReference>
<evidence type="ECO:0000256" key="3">
    <source>
        <dbReference type="ARBA" id="ARBA00022475"/>
    </source>
</evidence>
<dbReference type="PANTHER" id="PTHR42718">
    <property type="entry name" value="MAJOR FACILITATOR SUPERFAMILY MULTIDRUG TRANSPORTER MFSC"/>
    <property type="match status" value="1"/>
</dbReference>
<feature type="transmembrane region" description="Helical" evidence="8">
    <location>
        <begin position="453"/>
        <end position="474"/>
    </location>
</feature>
<dbReference type="CDD" id="cd17321">
    <property type="entry name" value="MFS_MMR_MDR_like"/>
    <property type="match status" value="1"/>
</dbReference>
<evidence type="ECO:0000313" key="11">
    <source>
        <dbReference type="Proteomes" id="UP000271469"/>
    </source>
</evidence>
<keyword evidence="6 8" id="KW-0472">Membrane</keyword>
<keyword evidence="3" id="KW-1003">Cell membrane</keyword>
<feature type="transmembrane region" description="Helical" evidence="8">
    <location>
        <begin position="97"/>
        <end position="115"/>
    </location>
</feature>
<accession>A0A3G8JR66</accession>
<feature type="transmembrane region" description="Helical" evidence="8">
    <location>
        <begin position="156"/>
        <end position="177"/>
    </location>
</feature>
<evidence type="ECO:0000259" key="9">
    <source>
        <dbReference type="PROSITE" id="PS50850"/>
    </source>
</evidence>
<keyword evidence="5 8" id="KW-1133">Transmembrane helix</keyword>
<dbReference type="Gene3D" id="1.20.1720.10">
    <property type="entry name" value="Multidrug resistance protein D"/>
    <property type="match status" value="1"/>
</dbReference>
<dbReference type="InterPro" id="IPR020846">
    <property type="entry name" value="MFS_dom"/>
</dbReference>
<dbReference type="Gene3D" id="1.20.1250.20">
    <property type="entry name" value="MFS general substrate transporter like domains"/>
    <property type="match status" value="1"/>
</dbReference>
<dbReference type="InterPro" id="IPR011701">
    <property type="entry name" value="MFS"/>
</dbReference>
<gene>
    <name evidence="10" type="primary">efpA_4</name>
    <name evidence="10" type="ORF">D7316_04256</name>
</gene>
<feature type="transmembrane region" description="Helical" evidence="8">
    <location>
        <begin position="317"/>
        <end position="336"/>
    </location>
</feature>
<feature type="region of interest" description="Disordered" evidence="7">
    <location>
        <begin position="1"/>
        <end position="23"/>
    </location>
</feature>
<proteinExistence type="predicted"/>
<feature type="transmembrane region" description="Helical" evidence="8">
    <location>
        <begin position="66"/>
        <end position="85"/>
    </location>
</feature>
<dbReference type="RefSeq" id="WP_232017002.1">
    <property type="nucleotide sequence ID" value="NZ_CP033972.1"/>
</dbReference>
<keyword evidence="4 8" id="KW-0812">Transmembrane</keyword>
<evidence type="ECO:0000313" key="10">
    <source>
        <dbReference type="EMBL" id="AZG47644.1"/>
    </source>
</evidence>
<feature type="domain" description="Major facilitator superfamily (MFS) profile" evidence="9">
    <location>
        <begin position="31"/>
        <end position="477"/>
    </location>
</feature>